<dbReference type="InterPro" id="IPR050923">
    <property type="entry name" value="Cell_Proc_Reg/RNA_Proc"/>
</dbReference>
<dbReference type="Pfam" id="PF00498">
    <property type="entry name" value="FHA"/>
    <property type="match status" value="1"/>
</dbReference>
<dbReference type="AlphaFoldDB" id="A0A3B7MDG5"/>
<dbReference type="PROSITE" id="PS50006">
    <property type="entry name" value="FHA_DOMAIN"/>
    <property type="match status" value="1"/>
</dbReference>
<evidence type="ECO:0000313" key="3">
    <source>
        <dbReference type="Proteomes" id="UP000261812"/>
    </source>
</evidence>
<feature type="domain" description="FHA" evidence="1">
    <location>
        <begin position="31"/>
        <end position="84"/>
    </location>
</feature>
<dbReference type="Proteomes" id="UP000261812">
    <property type="component" value="Chromosome"/>
</dbReference>
<keyword evidence="3" id="KW-1185">Reference proteome</keyword>
<dbReference type="Gene3D" id="2.60.200.20">
    <property type="match status" value="1"/>
</dbReference>
<dbReference type="InterPro" id="IPR000253">
    <property type="entry name" value="FHA_dom"/>
</dbReference>
<dbReference type="InterPro" id="IPR008984">
    <property type="entry name" value="SMAD_FHA_dom_sf"/>
</dbReference>
<dbReference type="SMART" id="SM00240">
    <property type="entry name" value="FHA"/>
    <property type="match status" value="1"/>
</dbReference>
<dbReference type="KEGG" id="tsq:D3A95_01650"/>
<dbReference type="RefSeq" id="WP_181495794.1">
    <property type="nucleotide sequence ID" value="NZ_CP032152.1"/>
</dbReference>
<sequence>MPAATYPKAWLIIRERGLPKREVMLSPDRQWTIGRQLDCSILLRDTYVSRVHAAINAFLFRGQPLYFISDYHSRNGTFLNGLPIQHSTLLHHEDVIGVGTTLIVFYYPDMFKEISLDECPELSKRSTGSLPWVG</sequence>
<reference evidence="3" key="1">
    <citation type="submission" date="2018-09" db="EMBL/GenBank/DDBJ databases">
        <title>Complete genome sequence of thermophilic cyanobacteria strain Thermosynechococcus elongatus PKUAC-SCTE542.</title>
        <authorList>
            <person name="Liang Y."/>
            <person name="Tang J."/>
            <person name="Daroch M."/>
        </authorList>
    </citation>
    <scope>NUCLEOTIDE SEQUENCE [LARGE SCALE GENOMIC DNA]</scope>
    <source>
        <strain evidence="3">E542</strain>
    </source>
</reference>
<evidence type="ECO:0000313" key="2">
    <source>
        <dbReference type="EMBL" id="AXY67334.1"/>
    </source>
</evidence>
<proteinExistence type="predicted"/>
<protein>
    <submittedName>
        <fullName evidence="2">FHA domain-containing protein</fullName>
    </submittedName>
</protein>
<evidence type="ECO:0000259" key="1">
    <source>
        <dbReference type="PROSITE" id="PS50006"/>
    </source>
</evidence>
<dbReference type="PANTHER" id="PTHR23308">
    <property type="entry name" value="NUCLEAR INHIBITOR OF PROTEIN PHOSPHATASE-1"/>
    <property type="match status" value="1"/>
</dbReference>
<name>A0A3B7MDG5_9CYAN</name>
<accession>A0A3B7MDG5</accession>
<dbReference type="SUPFAM" id="SSF49879">
    <property type="entry name" value="SMAD/FHA domain"/>
    <property type="match status" value="1"/>
</dbReference>
<dbReference type="CDD" id="cd00060">
    <property type="entry name" value="FHA"/>
    <property type="match status" value="1"/>
</dbReference>
<organism evidence="2 3">
    <name type="scientific">Thermosynechococcus sichuanensis E542</name>
    <dbReference type="NCBI Taxonomy" id="2016101"/>
    <lineage>
        <taxon>Bacteria</taxon>
        <taxon>Bacillati</taxon>
        <taxon>Cyanobacteriota</taxon>
        <taxon>Cyanophyceae</taxon>
        <taxon>Acaryochloridales</taxon>
        <taxon>Thermosynechococcaceae</taxon>
        <taxon>Thermosynechococcus</taxon>
        <taxon>Thermosynechococcus sichuanensis</taxon>
    </lineage>
</organism>
<dbReference type="EMBL" id="CP032152">
    <property type="protein sequence ID" value="AXY67334.1"/>
    <property type="molecule type" value="Genomic_DNA"/>
</dbReference>
<gene>
    <name evidence="2" type="ORF">D3A95_01650</name>
</gene>